<protein>
    <submittedName>
        <fullName evidence="1">Uncharacterized protein</fullName>
    </submittedName>
</protein>
<sequence length="53" mass="6075">MNTSLFSNTPSVTVLDNRGLSVRDIAYYRHPDEPTTTQARITHHQYNIRGSLE</sequence>
<dbReference type="Gene3D" id="2.180.10.10">
    <property type="entry name" value="RHS repeat-associated core"/>
    <property type="match status" value="1"/>
</dbReference>
<name>A0AA47JNP3_VIBPH</name>
<gene>
    <name evidence="1" type="ORF">O1Q84_27380</name>
</gene>
<evidence type="ECO:0000313" key="1">
    <source>
        <dbReference type="EMBL" id="WAT93972.1"/>
    </source>
</evidence>
<accession>A0AA47JNP3</accession>
<dbReference type="AlphaFoldDB" id="A0AA47JNP3"/>
<evidence type="ECO:0000313" key="2">
    <source>
        <dbReference type="Proteomes" id="UP001156560"/>
    </source>
</evidence>
<reference evidence="1" key="1">
    <citation type="submission" date="2022-12" db="EMBL/GenBank/DDBJ databases">
        <title>Vibrio parahaemolyticus become highly virulent by producing novel Tc toxins.</title>
        <authorList>
            <person name="Yang F."/>
            <person name="You Y."/>
            <person name="Lai Q."/>
            <person name="Xu L."/>
            <person name="Li F."/>
        </authorList>
    </citation>
    <scope>NUCLEOTIDE SEQUENCE</scope>
    <source>
        <strain evidence="1">Vp-HL-202005</strain>
        <plasmid evidence="1">pHLC</plasmid>
    </source>
</reference>
<geneLocation type="plasmid" evidence="1 2">
    <name>pHLC</name>
</geneLocation>
<dbReference type="RefSeq" id="WP_236578081.1">
    <property type="nucleotide sequence ID" value="NZ_CP034292.1"/>
</dbReference>
<organism evidence="1 2">
    <name type="scientific">Vibrio parahaemolyticus</name>
    <dbReference type="NCBI Taxonomy" id="670"/>
    <lineage>
        <taxon>Bacteria</taxon>
        <taxon>Pseudomonadati</taxon>
        <taxon>Pseudomonadota</taxon>
        <taxon>Gammaproteobacteria</taxon>
        <taxon>Vibrionales</taxon>
        <taxon>Vibrionaceae</taxon>
        <taxon>Vibrio</taxon>
    </lineage>
</organism>
<dbReference type="Proteomes" id="UP001156560">
    <property type="component" value="Plasmid pHLC"/>
</dbReference>
<proteinExistence type="predicted"/>
<keyword evidence="1" id="KW-0614">Plasmid</keyword>
<dbReference type="EMBL" id="CP114198">
    <property type="protein sequence ID" value="WAT93972.1"/>
    <property type="molecule type" value="Genomic_DNA"/>
</dbReference>